<feature type="region of interest" description="Disordered" evidence="1">
    <location>
        <begin position="23"/>
        <end position="112"/>
    </location>
</feature>
<accession>A0A449B647</accession>
<protein>
    <recommendedName>
        <fullName evidence="5">Lipoprotein</fullName>
    </recommendedName>
</protein>
<dbReference type="Proteomes" id="UP000289497">
    <property type="component" value="Chromosome"/>
</dbReference>
<evidence type="ECO:0000256" key="1">
    <source>
        <dbReference type="SAM" id="MobiDB-lite"/>
    </source>
</evidence>
<dbReference type="OrthoDB" id="403634at2"/>
<feature type="compositionally biased region" description="Polar residues" evidence="1">
    <location>
        <begin position="42"/>
        <end position="63"/>
    </location>
</feature>
<name>A0A449B647_9BACT</name>
<organism evidence="3 4">
    <name type="scientific">Mycoplasmopsis columboralis</name>
    <dbReference type="NCBI Taxonomy" id="171282"/>
    <lineage>
        <taxon>Bacteria</taxon>
        <taxon>Bacillati</taxon>
        <taxon>Mycoplasmatota</taxon>
        <taxon>Mycoplasmoidales</taxon>
        <taxon>Metamycoplasmataceae</taxon>
        <taxon>Mycoplasmopsis</taxon>
    </lineage>
</organism>
<dbReference type="EMBL" id="LR215039">
    <property type="protein sequence ID" value="VEU76081.1"/>
    <property type="molecule type" value="Genomic_DNA"/>
</dbReference>
<keyword evidence="4" id="KW-1185">Reference proteome</keyword>
<proteinExistence type="predicted"/>
<sequence length="362" mass="40248">MKLKKLFLLSSTLLAPAFVAAQCSPTAQTKPDKPNVDKPESNTENNPTTPSAENQNNPENTAENTSPSNNTGTNTNTDTATSTPTQEGSSDSSSDSATPAQEDKPGTFSVEAIDANTTYGRVEWSSDVTKEDFLKELNKVSLEYNERAESTEQLAILRRFYISDSHKNWNPTSDNLAVRLRVRRFVRSTDENGRTVRRAVPTIVNVPLKYIDNNPENDGLSVSQKSGKSALLALRERVIKGIFKLVNSATPGVSPYYDLDARLVNDFTIYGTMFLSVSTLILTIDYLLDNQIYSSRLASLLRGQLVKDSNGQPSDDATERFFRISFSTYPTNDDLRPYSFAFTYTFLVKRNAELIQRASRSN</sequence>
<feature type="signal peptide" evidence="2">
    <location>
        <begin position="1"/>
        <end position="20"/>
    </location>
</feature>
<gene>
    <name evidence="3" type="ORF">NCTC10179_00246</name>
</gene>
<evidence type="ECO:0000256" key="2">
    <source>
        <dbReference type="SAM" id="SignalP"/>
    </source>
</evidence>
<dbReference type="AlphaFoldDB" id="A0A449B647"/>
<evidence type="ECO:0000313" key="4">
    <source>
        <dbReference type="Proteomes" id="UP000289497"/>
    </source>
</evidence>
<dbReference type="KEGG" id="mcou:NCTC10179_00246"/>
<feature type="compositionally biased region" description="Basic and acidic residues" evidence="1">
    <location>
        <begin position="30"/>
        <end position="41"/>
    </location>
</feature>
<feature type="compositionally biased region" description="Low complexity" evidence="1">
    <location>
        <begin position="64"/>
        <end position="96"/>
    </location>
</feature>
<dbReference type="RefSeq" id="WP_036433972.1">
    <property type="nucleotide sequence ID" value="NZ_LR215039.1"/>
</dbReference>
<feature type="chain" id="PRO_5019036279" description="Lipoprotein" evidence="2">
    <location>
        <begin position="21"/>
        <end position="362"/>
    </location>
</feature>
<reference evidence="3 4" key="1">
    <citation type="submission" date="2019-01" db="EMBL/GenBank/DDBJ databases">
        <authorList>
            <consortium name="Pathogen Informatics"/>
        </authorList>
    </citation>
    <scope>NUCLEOTIDE SEQUENCE [LARGE SCALE GENOMIC DNA]</scope>
    <source>
        <strain evidence="3 4">NCTC10179</strain>
    </source>
</reference>
<evidence type="ECO:0000313" key="3">
    <source>
        <dbReference type="EMBL" id="VEU76081.1"/>
    </source>
</evidence>
<keyword evidence="2" id="KW-0732">Signal</keyword>
<evidence type="ECO:0008006" key="5">
    <source>
        <dbReference type="Google" id="ProtNLM"/>
    </source>
</evidence>